<name>A0ABS1CNR2_9GAMM</name>
<evidence type="ECO:0000313" key="2">
    <source>
        <dbReference type="Proteomes" id="UP000748752"/>
    </source>
</evidence>
<gene>
    <name evidence="1" type="ORF">CKO31_23005</name>
</gene>
<protein>
    <recommendedName>
        <fullName evidence="3">DUF1566 domain-containing protein</fullName>
    </recommendedName>
</protein>
<accession>A0ABS1CNR2</accession>
<dbReference type="Proteomes" id="UP000748752">
    <property type="component" value="Unassembled WGS sequence"/>
</dbReference>
<dbReference type="EMBL" id="NRRV01000094">
    <property type="protein sequence ID" value="MBK1633561.1"/>
    <property type="molecule type" value="Genomic_DNA"/>
</dbReference>
<reference evidence="1 2" key="1">
    <citation type="journal article" date="2020" name="Microorganisms">
        <title>Osmotic Adaptation and Compatible Solute Biosynthesis of Phototrophic Bacteria as Revealed from Genome Analyses.</title>
        <authorList>
            <person name="Imhoff J.F."/>
            <person name="Rahn T."/>
            <person name="Kunzel S."/>
            <person name="Keller A."/>
            <person name="Neulinger S.C."/>
        </authorList>
    </citation>
    <scope>NUCLEOTIDE SEQUENCE [LARGE SCALE GENOMIC DNA]</scope>
    <source>
        <strain evidence="1 2">DSM 6210</strain>
    </source>
</reference>
<organism evidence="1 2">
    <name type="scientific">Thiohalocapsa halophila</name>
    <dbReference type="NCBI Taxonomy" id="69359"/>
    <lineage>
        <taxon>Bacteria</taxon>
        <taxon>Pseudomonadati</taxon>
        <taxon>Pseudomonadota</taxon>
        <taxon>Gammaproteobacteria</taxon>
        <taxon>Chromatiales</taxon>
        <taxon>Chromatiaceae</taxon>
        <taxon>Thiohalocapsa</taxon>
    </lineage>
</organism>
<evidence type="ECO:0000313" key="1">
    <source>
        <dbReference type="EMBL" id="MBK1633561.1"/>
    </source>
</evidence>
<proteinExistence type="predicted"/>
<sequence length="207" mass="21645">MVPYTSDGVDLVFDDDYTPVGASSPGLTWTANANLAASETFGVSGINPIGNMTWDTAQAWIAAMNAANYAGANDWRLWSALNSDGTGPCGPAFNCDDSELGHLFYVEGGLSPNDVINDSTALTAVFANMRDSVYWSGTESSASDAWFFNALNGNQTSGLKGGQFFGWAVRPGQIPTAPLPGTAALMALGLAGLGARRLSRRPIHSKG</sequence>
<keyword evidence="2" id="KW-1185">Reference proteome</keyword>
<comment type="caution">
    <text evidence="1">The sequence shown here is derived from an EMBL/GenBank/DDBJ whole genome shotgun (WGS) entry which is preliminary data.</text>
</comment>
<evidence type="ECO:0008006" key="3">
    <source>
        <dbReference type="Google" id="ProtNLM"/>
    </source>
</evidence>